<dbReference type="NCBIfam" id="TIGR02436">
    <property type="entry name" value="four helix bundle protein"/>
    <property type="match status" value="1"/>
</dbReference>
<dbReference type="PIRSF" id="PIRSF035652">
    <property type="entry name" value="CHP02436"/>
    <property type="match status" value="1"/>
</dbReference>
<dbReference type="Gene3D" id="1.20.1440.60">
    <property type="entry name" value="23S rRNA-intervening sequence"/>
    <property type="match status" value="1"/>
</dbReference>
<proteinExistence type="predicted"/>
<organism evidence="1 2">
    <name type="scientific">Hymenobacter lutimineralis</name>
    <dbReference type="NCBI Taxonomy" id="2606448"/>
    <lineage>
        <taxon>Bacteria</taxon>
        <taxon>Pseudomonadati</taxon>
        <taxon>Bacteroidota</taxon>
        <taxon>Cytophagia</taxon>
        <taxon>Cytophagales</taxon>
        <taxon>Hymenobacteraceae</taxon>
        <taxon>Hymenobacter</taxon>
    </lineage>
</organism>
<dbReference type="SUPFAM" id="SSF158446">
    <property type="entry name" value="IVS-encoded protein-like"/>
    <property type="match status" value="1"/>
</dbReference>
<comment type="caution">
    <text evidence="1">The sequence shown here is derived from an EMBL/GenBank/DDBJ whole genome shotgun (WGS) entry which is preliminary data.</text>
</comment>
<keyword evidence="2" id="KW-1185">Reference proteome</keyword>
<protein>
    <submittedName>
        <fullName evidence="1">Four helix bundle protein</fullName>
    </submittedName>
</protein>
<dbReference type="EMBL" id="VTHL01000010">
    <property type="protein sequence ID" value="TYZ09261.1"/>
    <property type="molecule type" value="Genomic_DNA"/>
</dbReference>
<dbReference type="Pfam" id="PF05635">
    <property type="entry name" value="23S_rRNA_IVP"/>
    <property type="match status" value="1"/>
</dbReference>
<dbReference type="InterPro" id="IPR012657">
    <property type="entry name" value="23S_rRNA-intervening_sequence"/>
</dbReference>
<dbReference type="PANTHER" id="PTHR38471">
    <property type="entry name" value="FOUR HELIX BUNDLE PROTEIN"/>
    <property type="match status" value="1"/>
</dbReference>
<evidence type="ECO:0000313" key="2">
    <source>
        <dbReference type="Proteomes" id="UP000322791"/>
    </source>
</evidence>
<dbReference type="InterPro" id="IPR036583">
    <property type="entry name" value="23S_rRNA_IVS_sf"/>
</dbReference>
<sequence>MADAVDNPVVRLTLELSLQVMEFVEELEKQRRFILAQQVLRSATSIGASVREAQHAESRADFIHKCKIAAKEAEETDYWLLLCEKAPNYPSPPPQVLDTQQQVRRLLARIILTSKANG</sequence>
<dbReference type="PANTHER" id="PTHR38471:SF2">
    <property type="entry name" value="FOUR HELIX BUNDLE PROTEIN"/>
    <property type="match status" value="1"/>
</dbReference>
<gene>
    <name evidence="1" type="ORF">FY528_10975</name>
</gene>
<accession>A0A5D6UZK8</accession>
<evidence type="ECO:0000313" key="1">
    <source>
        <dbReference type="EMBL" id="TYZ09261.1"/>
    </source>
</evidence>
<name>A0A5D6UZK8_9BACT</name>
<dbReference type="Proteomes" id="UP000322791">
    <property type="component" value="Unassembled WGS sequence"/>
</dbReference>
<dbReference type="AlphaFoldDB" id="A0A5D6UZK8"/>
<reference evidence="1 2" key="1">
    <citation type="submission" date="2019-08" db="EMBL/GenBank/DDBJ databases">
        <authorList>
            <person name="Seo M.-J."/>
        </authorList>
    </citation>
    <scope>NUCLEOTIDE SEQUENCE [LARGE SCALE GENOMIC DNA]</scope>
    <source>
        <strain evidence="1 2">KIGAM108</strain>
    </source>
</reference>